<dbReference type="Pfam" id="PF18962">
    <property type="entry name" value="Por_Secre_tail"/>
    <property type="match status" value="1"/>
</dbReference>
<evidence type="ECO:0000313" key="2">
    <source>
        <dbReference type="EMBL" id="OGD71491.1"/>
    </source>
</evidence>
<dbReference type="STRING" id="1817816.A2Y64_03350"/>
<gene>
    <name evidence="2" type="ORF">A2Y64_03350</name>
</gene>
<dbReference type="NCBIfam" id="TIGR04183">
    <property type="entry name" value="Por_Secre_tail"/>
    <property type="match status" value="1"/>
</dbReference>
<dbReference type="AlphaFoldDB" id="A0A1F5EVQ8"/>
<evidence type="ECO:0000313" key="3">
    <source>
        <dbReference type="Proteomes" id="UP000177187"/>
    </source>
</evidence>
<proteinExistence type="predicted"/>
<organism evidence="2 3">
    <name type="scientific">Candidatus Coatesbacteria bacterium RBG_13_66_14</name>
    <dbReference type="NCBI Taxonomy" id="1817816"/>
    <lineage>
        <taxon>Bacteria</taxon>
        <taxon>Candidatus Coatesiibacteriota</taxon>
    </lineage>
</organism>
<dbReference type="InterPro" id="IPR026444">
    <property type="entry name" value="Secre_tail"/>
</dbReference>
<protein>
    <recommendedName>
        <fullName evidence="1">Secretion system C-terminal sorting domain-containing protein</fullName>
    </recommendedName>
</protein>
<sequence>MNFPGPRGKLALSVYPSPASGSFTVDYTLPVDGRISISLYDLSGRRVATLLDEETAAGRHELTYDASPLLPGVYLVHFDTDAGSLTRRVVVAR</sequence>
<accession>A0A1F5EVQ8</accession>
<dbReference type="EMBL" id="MFAF01000149">
    <property type="protein sequence ID" value="OGD71491.1"/>
    <property type="molecule type" value="Genomic_DNA"/>
</dbReference>
<name>A0A1F5EVQ8_9BACT</name>
<evidence type="ECO:0000259" key="1">
    <source>
        <dbReference type="Pfam" id="PF18962"/>
    </source>
</evidence>
<reference evidence="2 3" key="1">
    <citation type="journal article" date="2016" name="Nat. Commun.">
        <title>Thousands of microbial genomes shed light on interconnected biogeochemical processes in an aquifer system.</title>
        <authorList>
            <person name="Anantharaman K."/>
            <person name="Brown C.T."/>
            <person name="Hug L.A."/>
            <person name="Sharon I."/>
            <person name="Castelle C.J."/>
            <person name="Probst A.J."/>
            <person name="Thomas B.C."/>
            <person name="Singh A."/>
            <person name="Wilkins M.J."/>
            <person name="Karaoz U."/>
            <person name="Brodie E.L."/>
            <person name="Williams K.H."/>
            <person name="Hubbard S.S."/>
            <person name="Banfield J.F."/>
        </authorList>
    </citation>
    <scope>NUCLEOTIDE SEQUENCE [LARGE SCALE GENOMIC DNA]</scope>
</reference>
<comment type="caution">
    <text evidence="2">The sequence shown here is derived from an EMBL/GenBank/DDBJ whole genome shotgun (WGS) entry which is preliminary data.</text>
</comment>
<dbReference type="Gene3D" id="2.60.40.4070">
    <property type="match status" value="1"/>
</dbReference>
<dbReference type="Proteomes" id="UP000177187">
    <property type="component" value="Unassembled WGS sequence"/>
</dbReference>
<feature type="domain" description="Secretion system C-terminal sorting" evidence="1">
    <location>
        <begin position="14"/>
        <end position="91"/>
    </location>
</feature>